<keyword evidence="12 17" id="KW-0456">Lyase</keyword>
<evidence type="ECO:0000256" key="18">
    <source>
        <dbReference type="HAMAP-Rule" id="MF_01966"/>
    </source>
</evidence>
<dbReference type="Gene3D" id="3.40.50.10260">
    <property type="entry name" value="YjeF N-terminal domain"/>
    <property type="match status" value="1"/>
</dbReference>
<evidence type="ECO:0000256" key="6">
    <source>
        <dbReference type="ARBA" id="ARBA00022741"/>
    </source>
</evidence>
<dbReference type="GO" id="GO:0110051">
    <property type="term" value="P:metabolite repair"/>
    <property type="evidence" value="ECO:0007669"/>
    <property type="project" value="TreeGrafter"/>
</dbReference>
<keyword evidence="6 17" id="KW-0547">Nucleotide-binding</keyword>
<dbReference type="RefSeq" id="WP_129218876.1">
    <property type="nucleotide sequence ID" value="NZ_QYBC01000006.1"/>
</dbReference>
<feature type="binding site" evidence="18">
    <location>
        <position position="123"/>
    </location>
    <ligand>
        <name>K(+)</name>
        <dbReference type="ChEBI" id="CHEBI:29103"/>
    </ligand>
</feature>
<name>A0A4Q2RDH3_9HYPH</name>
<evidence type="ECO:0000256" key="12">
    <source>
        <dbReference type="ARBA" id="ARBA00023239"/>
    </source>
</evidence>
<comment type="similarity">
    <text evidence="3 19">In the N-terminal section; belongs to the NnrE/AIBP family.</text>
</comment>
<dbReference type="AlphaFoldDB" id="A0A4Q2RDH3"/>
<dbReference type="OrthoDB" id="9806925at2"/>
<dbReference type="Gene3D" id="3.40.1190.20">
    <property type="match status" value="1"/>
</dbReference>
<feature type="binding site" evidence="17">
    <location>
        <position position="378"/>
    </location>
    <ligand>
        <name>(6S)-NADPHX</name>
        <dbReference type="ChEBI" id="CHEBI:64076"/>
    </ligand>
</feature>
<comment type="similarity">
    <text evidence="4 19">In the C-terminal section; belongs to the NnrD/CARKD family.</text>
</comment>
<dbReference type="HAMAP" id="MF_01965">
    <property type="entry name" value="NADHX_dehydratase"/>
    <property type="match status" value="1"/>
</dbReference>
<dbReference type="Pfam" id="PF03853">
    <property type="entry name" value="YjeF_N"/>
    <property type="match status" value="1"/>
</dbReference>
<sequence length="513" mass="51836">MSRPHALITPAEMAEVDRRSAAAGTPGTVLMDRAGRAVAEQAAHMLDRMGGSRVLVLCGPGNNGGDGFVAAALLAARGHAVSVAALGPVAALRGDAAAAAASWHGPVLDATEVEPRRHDLVVDALFGAGLSRPLEGAALALVRRVAAAGRPVLAVDLPSGLSGDSGAVLGAALRADETVTFVRLKPGHLLMPGREFCGLVTLVDIGVDPGLLHDTGAALSQNLPGLWWRHLPRPSAAGHKYSRGHLVVVSGPMPTLGASRLSARAGLRAGAGLVTLATPEDGLAAHAAQLTSIMLKPFADAVVLRAILADARLNAVVLGPGLRHHAGTAEVVAAALAPSGQARAAVLDADALTLFAGRPGALAEAIRGASGPVVVTPHDGEFARLFEGCPDVLAAPDKVARARAGARRLGAVMVLKGPDTVVATPDGRASLSGEDAPWLATAGSGDVLAGMIGGLLAQSTLAFEAASAAVWMHAEAARIFGPGLISEDLPDILPQVLRALLGRPDLNPPRTTP</sequence>
<keyword evidence="13" id="KW-0511">Multifunctional enzyme</keyword>
<comment type="similarity">
    <text evidence="18">Belongs to the NnrE/AIBP family.</text>
</comment>
<evidence type="ECO:0000256" key="16">
    <source>
        <dbReference type="ARBA" id="ARBA00049209"/>
    </source>
</evidence>
<reference evidence="22 23" key="2">
    <citation type="submission" date="2019-02" db="EMBL/GenBank/DDBJ databases">
        <title>'Lichenibacterium ramalinii' gen. nov. sp. nov., 'Lichenibacterium minor' gen. nov. sp. nov.</title>
        <authorList>
            <person name="Pankratov T."/>
        </authorList>
    </citation>
    <scope>NUCLEOTIDE SEQUENCE [LARGE SCALE GENOMIC DNA]</scope>
    <source>
        <strain evidence="22 23">RmlP001</strain>
    </source>
</reference>
<dbReference type="InterPro" id="IPR036652">
    <property type="entry name" value="YjeF_N_dom_sf"/>
</dbReference>
<comment type="function">
    <text evidence="14 19">Bifunctional enzyme that catalyzes the epimerization of the S- and R-forms of NAD(P)HX and the dehydration of the S-form of NAD(P)HX at the expense of ADP, which is converted to AMP. This allows the repair of both epimers of NAD(P)HX, a damaged form of NAD(P)H that is a result of enzymatic or heat-dependent hydration.</text>
</comment>
<feature type="binding site" evidence="18">
    <location>
        <position position="159"/>
    </location>
    <ligand>
        <name>K(+)</name>
        <dbReference type="ChEBI" id="CHEBI:29103"/>
    </ligand>
</feature>
<dbReference type="InterPro" id="IPR029056">
    <property type="entry name" value="Ribokinase-like"/>
</dbReference>
<keyword evidence="8 17" id="KW-0521">NADP</keyword>
<dbReference type="NCBIfam" id="TIGR00197">
    <property type="entry name" value="yjeF_nterm"/>
    <property type="match status" value="1"/>
</dbReference>
<dbReference type="EC" id="4.2.1.136" evidence="19"/>
<comment type="cofactor">
    <cofactor evidence="18 19">
        <name>K(+)</name>
        <dbReference type="ChEBI" id="CHEBI:29103"/>
    </cofactor>
    <text evidence="18 19">Binds 1 potassium ion per subunit.</text>
</comment>
<comment type="cofactor">
    <cofactor evidence="17">
        <name>Mg(2+)</name>
        <dbReference type="ChEBI" id="CHEBI:18420"/>
    </cofactor>
</comment>
<dbReference type="GO" id="GO:0005524">
    <property type="term" value="F:ATP binding"/>
    <property type="evidence" value="ECO:0007669"/>
    <property type="project" value="UniProtKB-UniRule"/>
</dbReference>
<comment type="catalytic activity">
    <reaction evidence="1 18 19">
        <text>(6R)-NADHX = (6S)-NADHX</text>
        <dbReference type="Rhea" id="RHEA:32215"/>
        <dbReference type="ChEBI" id="CHEBI:64074"/>
        <dbReference type="ChEBI" id="CHEBI:64075"/>
        <dbReference type="EC" id="5.1.99.6"/>
    </reaction>
</comment>
<feature type="binding site" evidence="18">
    <location>
        <position position="63"/>
    </location>
    <ligand>
        <name>K(+)</name>
        <dbReference type="ChEBI" id="CHEBI:29103"/>
    </ligand>
</feature>
<comment type="caution">
    <text evidence="22">The sequence shown here is derived from an EMBL/GenBank/DDBJ whole genome shotgun (WGS) entry which is preliminary data.</text>
</comment>
<accession>A0A4Q2RDH3</accession>
<dbReference type="EMBL" id="QYBC01000006">
    <property type="protein sequence ID" value="RYB05765.1"/>
    <property type="molecule type" value="Genomic_DNA"/>
</dbReference>
<dbReference type="SUPFAM" id="SSF64153">
    <property type="entry name" value="YjeF N-terminal domain-like"/>
    <property type="match status" value="1"/>
</dbReference>
<keyword evidence="11 18" id="KW-0413">Isomerase</keyword>
<dbReference type="EC" id="5.1.99.6" evidence="19"/>
<feature type="binding site" evidence="17">
    <location>
        <position position="445"/>
    </location>
    <ligand>
        <name>AMP</name>
        <dbReference type="ChEBI" id="CHEBI:456215"/>
    </ligand>
</feature>
<evidence type="ECO:0000256" key="13">
    <source>
        <dbReference type="ARBA" id="ARBA00023268"/>
    </source>
</evidence>
<evidence type="ECO:0000256" key="1">
    <source>
        <dbReference type="ARBA" id="ARBA00000013"/>
    </source>
</evidence>
<dbReference type="InterPro" id="IPR017953">
    <property type="entry name" value="Carbohydrate_kinase_pred_CS"/>
</dbReference>
<dbReference type="NCBIfam" id="TIGR00196">
    <property type="entry name" value="yjeF_cterm"/>
    <property type="match status" value="1"/>
</dbReference>
<evidence type="ECO:0000256" key="19">
    <source>
        <dbReference type="PIRNR" id="PIRNR017184"/>
    </source>
</evidence>
<feature type="binding site" evidence="17">
    <location>
        <position position="258"/>
    </location>
    <ligand>
        <name>(6S)-NADPHX</name>
        <dbReference type="ChEBI" id="CHEBI:64076"/>
    </ligand>
</feature>
<evidence type="ECO:0000256" key="8">
    <source>
        <dbReference type="ARBA" id="ARBA00022857"/>
    </source>
</evidence>
<evidence type="ECO:0000256" key="4">
    <source>
        <dbReference type="ARBA" id="ARBA00009524"/>
    </source>
</evidence>
<dbReference type="Proteomes" id="UP000289411">
    <property type="component" value="Unassembled WGS sequence"/>
</dbReference>
<dbReference type="PIRSF" id="PIRSF017184">
    <property type="entry name" value="Nnr"/>
    <property type="match status" value="1"/>
</dbReference>
<keyword evidence="5 18" id="KW-0479">Metal-binding</keyword>
<dbReference type="GO" id="GO:0052856">
    <property type="term" value="F:NAD(P)HX epimerase activity"/>
    <property type="evidence" value="ECO:0007669"/>
    <property type="project" value="UniProtKB-UniRule"/>
</dbReference>
<dbReference type="HAMAP" id="MF_01966">
    <property type="entry name" value="NADHX_epimerase"/>
    <property type="match status" value="1"/>
</dbReference>
<dbReference type="GO" id="GO:0046496">
    <property type="term" value="P:nicotinamide nucleotide metabolic process"/>
    <property type="evidence" value="ECO:0007669"/>
    <property type="project" value="UniProtKB-UniRule"/>
</dbReference>
<comment type="subunit">
    <text evidence="17">Homotetramer.</text>
</comment>
<keyword evidence="10 17" id="KW-0520">NAD</keyword>
<dbReference type="Pfam" id="PF01256">
    <property type="entry name" value="Carb_kinase"/>
    <property type="match status" value="1"/>
</dbReference>
<evidence type="ECO:0000313" key="22">
    <source>
        <dbReference type="EMBL" id="RYB05765.1"/>
    </source>
</evidence>
<evidence type="ECO:0000256" key="15">
    <source>
        <dbReference type="ARBA" id="ARBA00048238"/>
    </source>
</evidence>
<evidence type="ECO:0000256" key="7">
    <source>
        <dbReference type="ARBA" id="ARBA00022840"/>
    </source>
</evidence>
<dbReference type="InterPro" id="IPR030677">
    <property type="entry name" value="Nnr"/>
</dbReference>
<evidence type="ECO:0000256" key="5">
    <source>
        <dbReference type="ARBA" id="ARBA00022723"/>
    </source>
</evidence>
<feature type="binding site" evidence="17">
    <location>
        <begin position="416"/>
        <end position="420"/>
    </location>
    <ligand>
        <name>AMP</name>
        <dbReference type="ChEBI" id="CHEBI:456215"/>
    </ligand>
</feature>
<dbReference type="GO" id="GO:0046872">
    <property type="term" value="F:metal ion binding"/>
    <property type="evidence" value="ECO:0007669"/>
    <property type="project" value="UniProtKB-UniRule"/>
</dbReference>
<dbReference type="SUPFAM" id="SSF53613">
    <property type="entry name" value="Ribokinase-like"/>
    <property type="match status" value="1"/>
</dbReference>
<evidence type="ECO:0000256" key="9">
    <source>
        <dbReference type="ARBA" id="ARBA00022958"/>
    </source>
</evidence>
<comment type="catalytic activity">
    <reaction evidence="2 18 19">
        <text>(6R)-NADPHX = (6S)-NADPHX</text>
        <dbReference type="Rhea" id="RHEA:32227"/>
        <dbReference type="ChEBI" id="CHEBI:64076"/>
        <dbReference type="ChEBI" id="CHEBI:64077"/>
        <dbReference type="EC" id="5.1.99.6"/>
    </reaction>
</comment>
<comment type="function">
    <text evidence="17">Catalyzes the dehydration of the S-form of NAD(P)HX at the expense of ADP, which is converted to AMP. Together with NAD(P)HX epimerase, which catalyzes the epimerization of the S- and R-forms, the enzyme allows the repair of both epimers of NAD(P)HX, a damaged form of NAD(P)H that is a result of enzymatic or heat-dependent hydration.</text>
</comment>
<feature type="binding site" evidence="18">
    <location>
        <begin position="127"/>
        <end position="133"/>
    </location>
    <ligand>
        <name>(6S)-NADPHX</name>
        <dbReference type="ChEBI" id="CHEBI:64076"/>
    </ligand>
</feature>
<feature type="binding site" evidence="18">
    <location>
        <position position="156"/>
    </location>
    <ligand>
        <name>(6S)-NADPHX</name>
        <dbReference type="ChEBI" id="CHEBI:64076"/>
    </ligand>
</feature>
<keyword evidence="9 18" id="KW-0630">Potassium</keyword>
<proteinExistence type="inferred from homology"/>
<dbReference type="PROSITE" id="PS51383">
    <property type="entry name" value="YJEF_C_3"/>
    <property type="match status" value="1"/>
</dbReference>
<feature type="domain" description="YjeF C-terminal" evidence="20">
    <location>
        <begin position="223"/>
        <end position="500"/>
    </location>
</feature>
<feature type="binding site" evidence="17">
    <location>
        <position position="321"/>
    </location>
    <ligand>
        <name>(6S)-NADPHX</name>
        <dbReference type="ChEBI" id="CHEBI:64076"/>
    </ligand>
</feature>
<feature type="binding site" evidence="17">
    <location>
        <position position="446"/>
    </location>
    <ligand>
        <name>(6S)-NADPHX</name>
        <dbReference type="ChEBI" id="CHEBI:64076"/>
    </ligand>
</feature>
<comment type="catalytic activity">
    <reaction evidence="16 17 19">
        <text>(6S)-NADPHX + ADP = AMP + phosphate + NADPH + H(+)</text>
        <dbReference type="Rhea" id="RHEA:32235"/>
        <dbReference type="ChEBI" id="CHEBI:15378"/>
        <dbReference type="ChEBI" id="CHEBI:43474"/>
        <dbReference type="ChEBI" id="CHEBI:57783"/>
        <dbReference type="ChEBI" id="CHEBI:64076"/>
        <dbReference type="ChEBI" id="CHEBI:456215"/>
        <dbReference type="ChEBI" id="CHEBI:456216"/>
        <dbReference type="EC" id="4.2.1.136"/>
    </reaction>
</comment>
<organism evidence="22 23">
    <name type="scientific">Lichenibacterium ramalinae</name>
    <dbReference type="NCBI Taxonomy" id="2316527"/>
    <lineage>
        <taxon>Bacteria</taxon>
        <taxon>Pseudomonadati</taxon>
        <taxon>Pseudomonadota</taxon>
        <taxon>Alphaproteobacteria</taxon>
        <taxon>Hyphomicrobiales</taxon>
        <taxon>Lichenihabitantaceae</taxon>
        <taxon>Lichenibacterium</taxon>
    </lineage>
</organism>
<evidence type="ECO:0000259" key="21">
    <source>
        <dbReference type="PROSITE" id="PS51385"/>
    </source>
</evidence>
<evidence type="ECO:0000256" key="2">
    <source>
        <dbReference type="ARBA" id="ARBA00000909"/>
    </source>
</evidence>
<evidence type="ECO:0000256" key="10">
    <source>
        <dbReference type="ARBA" id="ARBA00023027"/>
    </source>
</evidence>
<comment type="function">
    <text evidence="18">Catalyzes the epimerization of the S- and R-forms of NAD(P)HX, a damaged form of NAD(P)H that is a result of enzymatic or heat-dependent hydration. This is a prerequisite for the S-specific NAD(P)H-hydrate dehydratase to allow the repair of both epimers of NAD(P)HX.</text>
</comment>
<dbReference type="GO" id="GO:0052855">
    <property type="term" value="F:ADP-dependent NAD(P)H-hydrate dehydratase activity"/>
    <property type="evidence" value="ECO:0007669"/>
    <property type="project" value="UniProtKB-UniRule"/>
</dbReference>
<dbReference type="InterPro" id="IPR004443">
    <property type="entry name" value="YjeF_N_dom"/>
</dbReference>
<keyword evidence="23" id="KW-1185">Reference proteome</keyword>
<feature type="domain" description="YjeF N-terminal" evidence="21">
    <location>
        <begin position="13"/>
        <end position="213"/>
    </location>
</feature>
<protein>
    <recommendedName>
        <fullName evidence="19">Bifunctional NAD(P)H-hydrate repair enzyme</fullName>
    </recommendedName>
    <alternativeName>
        <fullName evidence="19">Nicotinamide nucleotide repair protein</fullName>
    </alternativeName>
    <domain>
        <recommendedName>
            <fullName evidence="19">ADP-dependent (S)-NAD(P)H-hydrate dehydratase</fullName>
            <ecNumber evidence="19">4.2.1.136</ecNumber>
        </recommendedName>
        <alternativeName>
            <fullName evidence="19">ADP-dependent NAD(P)HX dehydratase</fullName>
        </alternativeName>
    </domain>
    <domain>
        <recommendedName>
            <fullName evidence="19">NAD(P)H-hydrate epimerase</fullName>
            <ecNumber evidence="19">5.1.99.6</ecNumber>
        </recommendedName>
    </domain>
</protein>
<comment type="catalytic activity">
    <reaction evidence="15 17 19">
        <text>(6S)-NADHX + ADP = AMP + phosphate + NADH + H(+)</text>
        <dbReference type="Rhea" id="RHEA:32223"/>
        <dbReference type="ChEBI" id="CHEBI:15378"/>
        <dbReference type="ChEBI" id="CHEBI:43474"/>
        <dbReference type="ChEBI" id="CHEBI:57945"/>
        <dbReference type="ChEBI" id="CHEBI:64074"/>
        <dbReference type="ChEBI" id="CHEBI:456215"/>
        <dbReference type="ChEBI" id="CHEBI:456216"/>
        <dbReference type="EC" id="4.2.1.136"/>
    </reaction>
</comment>
<evidence type="ECO:0000256" key="3">
    <source>
        <dbReference type="ARBA" id="ARBA00006001"/>
    </source>
</evidence>
<dbReference type="InterPro" id="IPR000631">
    <property type="entry name" value="CARKD"/>
</dbReference>
<evidence type="ECO:0000256" key="17">
    <source>
        <dbReference type="HAMAP-Rule" id="MF_01965"/>
    </source>
</evidence>
<feature type="binding site" evidence="18">
    <location>
        <begin position="62"/>
        <end position="66"/>
    </location>
    <ligand>
        <name>(6S)-NADPHX</name>
        <dbReference type="ChEBI" id="CHEBI:64076"/>
    </ligand>
</feature>
<keyword evidence="7 17" id="KW-0067">ATP-binding</keyword>
<comment type="similarity">
    <text evidence="17">Belongs to the NnrD/CARKD family.</text>
</comment>
<evidence type="ECO:0000256" key="14">
    <source>
        <dbReference type="ARBA" id="ARBA00025153"/>
    </source>
</evidence>
<dbReference type="PROSITE" id="PS51385">
    <property type="entry name" value="YJEF_N"/>
    <property type="match status" value="1"/>
</dbReference>
<gene>
    <name evidence="18" type="primary">nnrE</name>
    <name evidence="17" type="synonym">nnrD</name>
    <name evidence="22" type="ORF">D3272_09300</name>
</gene>
<dbReference type="PROSITE" id="PS01050">
    <property type="entry name" value="YJEF_C_2"/>
    <property type="match status" value="1"/>
</dbReference>
<evidence type="ECO:0000259" key="20">
    <source>
        <dbReference type="PROSITE" id="PS51383"/>
    </source>
</evidence>
<evidence type="ECO:0000313" key="23">
    <source>
        <dbReference type="Proteomes" id="UP000289411"/>
    </source>
</evidence>
<dbReference type="PANTHER" id="PTHR12592:SF0">
    <property type="entry name" value="ATP-DEPENDENT (S)-NAD(P)H-HYDRATE DEHYDRATASE"/>
    <property type="match status" value="1"/>
</dbReference>
<evidence type="ECO:0000256" key="11">
    <source>
        <dbReference type="ARBA" id="ARBA00023235"/>
    </source>
</evidence>
<comment type="caution">
    <text evidence="18">Lacks conserved residue(s) required for the propagation of feature annotation.</text>
</comment>
<dbReference type="CDD" id="cd01171">
    <property type="entry name" value="YXKO-related"/>
    <property type="match status" value="1"/>
</dbReference>
<dbReference type="PANTHER" id="PTHR12592">
    <property type="entry name" value="ATP-DEPENDENT (S)-NAD(P)H-HYDRATE DEHYDRATASE FAMILY MEMBER"/>
    <property type="match status" value="1"/>
</dbReference>
<reference evidence="22 23" key="1">
    <citation type="submission" date="2018-09" db="EMBL/GenBank/DDBJ databases">
        <authorList>
            <person name="Grouzdev D.S."/>
            <person name="Krutkina M.S."/>
        </authorList>
    </citation>
    <scope>NUCLEOTIDE SEQUENCE [LARGE SCALE GENOMIC DNA]</scope>
    <source>
        <strain evidence="22 23">RmlP001</strain>
    </source>
</reference>